<dbReference type="InterPro" id="IPR045584">
    <property type="entry name" value="Pilin-like"/>
</dbReference>
<organism evidence="2 3">
    <name type="scientific">Parashewanella curva</name>
    <dbReference type="NCBI Taxonomy" id="2338552"/>
    <lineage>
        <taxon>Bacteria</taxon>
        <taxon>Pseudomonadati</taxon>
        <taxon>Pseudomonadota</taxon>
        <taxon>Gammaproteobacteria</taxon>
        <taxon>Alteromonadales</taxon>
        <taxon>Shewanellaceae</taxon>
        <taxon>Parashewanella</taxon>
    </lineage>
</organism>
<dbReference type="RefSeq" id="WP_121839664.1">
    <property type="nucleotide sequence ID" value="NZ_ML014795.1"/>
</dbReference>
<evidence type="ECO:0000313" key="3">
    <source>
        <dbReference type="Proteomes" id="UP000281474"/>
    </source>
</evidence>
<reference evidence="2 3" key="1">
    <citation type="submission" date="2018-09" db="EMBL/GenBank/DDBJ databases">
        <title>Phylogeny of the Shewanellaceae, and recommendation for two new genera, Pseudoshewanella and Parashewanella.</title>
        <authorList>
            <person name="Wang G."/>
        </authorList>
    </citation>
    <scope>NUCLEOTIDE SEQUENCE [LARGE SCALE GENOMIC DNA]</scope>
    <source>
        <strain evidence="2 3">C51</strain>
    </source>
</reference>
<dbReference type="NCBIfam" id="TIGR02532">
    <property type="entry name" value="IV_pilin_GFxxxE"/>
    <property type="match status" value="1"/>
</dbReference>
<dbReference type="PROSITE" id="PS00409">
    <property type="entry name" value="PROKAR_NTER_METHYL"/>
    <property type="match status" value="1"/>
</dbReference>
<dbReference type="EMBL" id="QZEI01000046">
    <property type="protein sequence ID" value="RLV59043.1"/>
    <property type="molecule type" value="Genomic_DNA"/>
</dbReference>
<dbReference type="Gene3D" id="3.30.700.10">
    <property type="entry name" value="Glycoprotein, Type 4 Pilin"/>
    <property type="match status" value="1"/>
</dbReference>
<protein>
    <submittedName>
        <fullName evidence="2">Type II secretion system protein</fullName>
    </submittedName>
</protein>
<accession>A0A3L8PWQ2</accession>
<comment type="caution">
    <text evidence="2">The sequence shown here is derived from an EMBL/GenBank/DDBJ whole genome shotgun (WGS) entry which is preliminary data.</text>
</comment>
<proteinExistence type="predicted"/>
<name>A0A3L8PWQ2_9GAMM</name>
<keyword evidence="1" id="KW-1133">Transmembrane helix</keyword>
<dbReference type="SUPFAM" id="SSF54523">
    <property type="entry name" value="Pili subunits"/>
    <property type="match status" value="1"/>
</dbReference>
<dbReference type="InterPro" id="IPR012902">
    <property type="entry name" value="N_methyl_site"/>
</dbReference>
<gene>
    <name evidence="2" type="ORF">D5018_14215</name>
</gene>
<sequence>MKQKQQGFTLIELVVVIIILGILAVTAAPKFISFQQEARVGTLNGLEGAIRSANSLVHSRAQIATPVAIDNVNVPLSAEYIAATAVALNAAMDTSFGVAADDTDWVVTADTPAAGSIRIMQRGAPTNCHLDYTQARAASAQGVTPVVTAAGPQYDIEVSGCN</sequence>
<dbReference type="Pfam" id="PF07963">
    <property type="entry name" value="N_methyl"/>
    <property type="match status" value="1"/>
</dbReference>
<evidence type="ECO:0000313" key="2">
    <source>
        <dbReference type="EMBL" id="RLV59043.1"/>
    </source>
</evidence>
<dbReference type="Proteomes" id="UP000281474">
    <property type="component" value="Unassembled WGS sequence"/>
</dbReference>
<dbReference type="OrthoDB" id="5902365at2"/>
<keyword evidence="3" id="KW-1185">Reference proteome</keyword>
<evidence type="ECO:0000256" key="1">
    <source>
        <dbReference type="SAM" id="Phobius"/>
    </source>
</evidence>
<feature type="transmembrane region" description="Helical" evidence="1">
    <location>
        <begin position="7"/>
        <end position="28"/>
    </location>
</feature>
<keyword evidence="1" id="KW-0472">Membrane</keyword>
<keyword evidence="1" id="KW-0812">Transmembrane</keyword>
<dbReference type="AlphaFoldDB" id="A0A3L8PWQ2"/>